<dbReference type="PANTHER" id="PTHR33478:SF1">
    <property type="entry name" value="EXTRACELLULAR METALLOPROTEINASE MEP"/>
    <property type="match status" value="1"/>
</dbReference>
<dbReference type="RefSeq" id="WP_013299852.1">
    <property type="nucleotide sequence ID" value="NC_014414.1"/>
</dbReference>
<dbReference type="GO" id="GO:0008270">
    <property type="term" value="F:zinc ion binding"/>
    <property type="evidence" value="ECO:0007669"/>
    <property type="project" value="InterPro"/>
</dbReference>
<comment type="cofactor">
    <cofactor evidence="1">
        <name>Zn(2+)</name>
        <dbReference type="ChEBI" id="CHEBI:29105"/>
    </cofactor>
</comment>
<keyword evidence="5 12" id="KW-0645">Protease</keyword>
<dbReference type="PANTHER" id="PTHR33478">
    <property type="entry name" value="EXTRACELLULAR METALLOPROTEINASE MEP"/>
    <property type="match status" value="1"/>
</dbReference>
<evidence type="ECO:0000256" key="7">
    <source>
        <dbReference type="ARBA" id="ARBA00022801"/>
    </source>
</evidence>
<dbReference type="InterPro" id="IPR050371">
    <property type="entry name" value="Fungal_virulence_M36"/>
</dbReference>
<gene>
    <name evidence="12" type="ordered locus">PB2503_04017</name>
</gene>
<dbReference type="PRINTS" id="PR00999">
    <property type="entry name" value="FUNGALYSIN"/>
</dbReference>
<proteinExistence type="inferred from homology"/>
<dbReference type="InterPro" id="IPR001842">
    <property type="entry name" value="Peptidase_M36"/>
</dbReference>
<dbReference type="HOGENOM" id="CLU_022861_0_0_5"/>
<dbReference type="AlphaFoldDB" id="E0TE57"/>
<dbReference type="CDD" id="cd09596">
    <property type="entry name" value="M36"/>
    <property type="match status" value="1"/>
</dbReference>
<evidence type="ECO:0000256" key="4">
    <source>
        <dbReference type="ARBA" id="ARBA00022525"/>
    </source>
</evidence>
<keyword evidence="4" id="KW-0964">Secreted</keyword>
<evidence type="ECO:0000256" key="2">
    <source>
        <dbReference type="ARBA" id="ARBA00004613"/>
    </source>
</evidence>
<feature type="signal peptide" evidence="11">
    <location>
        <begin position="1"/>
        <end position="22"/>
    </location>
</feature>
<evidence type="ECO:0000256" key="8">
    <source>
        <dbReference type="ARBA" id="ARBA00022833"/>
    </source>
</evidence>
<dbReference type="EMBL" id="CP002156">
    <property type="protein sequence ID" value="ADM08878.1"/>
    <property type="molecule type" value="Genomic_DNA"/>
</dbReference>
<comment type="subcellular location">
    <subcellularLocation>
        <location evidence="2">Secreted</location>
    </subcellularLocation>
</comment>
<dbReference type="GO" id="GO:0006508">
    <property type="term" value="P:proteolysis"/>
    <property type="evidence" value="ECO:0007669"/>
    <property type="project" value="UniProtKB-KW"/>
</dbReference>
<evidence type="ECO:0000256" key="1">
    <source>
        <dbReference type="ARBA" id="ARBA00001947"/>
    </source>
</evidence>
<comment type="similarity">
    <text evidence="3">Belongs to the peptidase M36 family.</text>
</comment>
<dbReference type="GO" id="GO:0004222">
    <property type="term" value="F:metalloendopeptidase activity"/>
    <property type="evidence" value="ECO:0007669"/>
    <property type="project" value="InterPro"/>
</dbReference>
<dbReference type="STRING" id="314260.PB2503_04017"/>
<evidence type="ECO:0000313" key="13">
    <source>
        <dbReference type="Proteomes" id="UP000001302"/>
    </source>
</evidence>
<dbReference type="Proteomes" id="UP000001302">
    <property type="component" value="Chromosome"/>
</dbReference>
<dbReference type="KEGG" id="pbr:PB2503_04017"/>
<dbReference type="InterPro" id="IPR027268">
    <property type="entry name" value="Peptidase_M4/M1_CTD_sf"/>
</dbReference>
<dbReference type="eggNOG" id="COG3227">
    <property type="taxonomic scope" value="Bacteria"/>
</dbReference>
<keyword evidence="6" id="KW-0479">Metal-binding</keyword>
<reference evidence="13" key="1">
    <citation type="submission" date="2010-08" db="EMBL/GenBank/DDBJ databases">
        <title>Genome sequence of Parvularcula bermudensis HTCC2503.</title>
        <authorList>
            <person name="Kang D.-M."/>
            <person name="Oh H.-M."/>
            <person name="Cho J.-C."/>
        </authorList>
    </citation>
    <scope>NUCLEOTIDE SEQUENCE [LARGE SCALE GENOMIC DNA]</scope>
    <source>
        <strain evidence="13">ATCC BAA-594 / HTCC2503 / KCTC 12087</strain>
    </source>
</reference>
<keyword evidence="8" id="KW-0862">Zinc</keyword>
<evidence type="ECO:0000256" key="10">
    <source>
        <dbReference type="ARBA" id="ARBA00023145"/>
    </source>
</evidence>
<dbReference type="Gene3D" id="1.10.390.10">
    <property type="entry name" value="Neutral Protease Domain 2"/>
    <property type="match status" value="1"/>
</dbReference>
<organism evidence="12 13">
    <name type="scientific">Parvularcula bermudensis (strain ATCC BAA-594 / HTCC2503 / KCTC 12087)</name>
    <dbReference type="NCBI Taxonomy" id="314260"/>
    <lineage>
        <taxon>Bacteria</taxon>
        <taxon>Pseudomonadati</taxon>
        <taxon>Pseudomonadota</taxon>
        <taxon>Alphaproteobacteria</taxon>
        <taxon>Parvularculales</taxon>
        <taxon>Parvularculaceae</taxon>
        <taxon>Parvularcula</taxon>
    </lineage>
</organism>
<keyword evidence="9 12" id="KW-0482">Metalloprotease</keyword>
<evidence type="ECO:0000256" key="11">
    <source>
        <dbReference type="SAM" id="SignalP"/>
    </source>
</evidence>
<dbReference type="Gene3D" id="3.10.170.10">
    <property type="match status" value="1"/>
</dbReference>
<protein>
    <submittedName>
        <fullName evidence="12">Metalloprotease, putative</fullName>
    </submittedName>
</protein>
<dbReference type="SUPFAM" id="SSF55486">
    <property type="entry name" value="Metalloproteases ('zincins'), catalytic domain"/>
    <property type="match status" value="1"/>
</dbReference>
<feature type="chain" id="PRO_5003140567" evidence="11">
    <location>
        <begin position="23"/>
        <end position="676"/>
    </location>
</feature>
<accession>E0TE57</accession>
<keyword evidence="7" id="KW-0378">Hydrolase</keyword>
<dbReference type="GO" id="GO:0005615">
    <property type="term" value="C:extracellular space"/>
    <property type="evidence" value="ECO:0007669"/>
    <property type="project" value="InterPro"/>
</dbReference>
<name>E0TE57_PARBH</name>
<keyword evidence="10" id="KW-0865">Zymogen</keyword>
<evidence type="ECO:0000313" key="12">
    <source>
        <dbReference type="EMBL" id="ADM08878.1"/>
    </source>
</evidence>
<evidence type="ECO:0000256" key="5">
    <source>
        <dbReference type="ARBA" id="ARBA00022670"/>
    </source>
</evidence>
<sequence length="676" mass="72641">MLKSILLAAAASSAVAAGTAFAQSSESVWPEAVVTRSLDDAPASFARSASTPAERIKAYLAARGEIDAATDLELVTSHTSKFGRLHQIFQQRIEGRRVYGAVVKANFDETSTLLKLFRRVQARKGQTLDKPAITAEEALAIVVARHFPNAPTVSPTGSEGTVTMFSEAPFFYTPPSVEEVLISRGARLVSGFEVTVWSADTNELYKTLVGPAGRILNIEDRTANDTYAIFADHPGVSPQTVVSGPGTGNVESPNGWLGPVSQFEYSIQGNNVHAYLDRDNSNSPDAGGTEITTGDFVAGADLTLDPTDAVNQAVAVQNLFYFNNVIHDRLYRHGFVEGAANFQEDNFGLGGAGSDSVNAEAQDGGGVNNANFATPGDGFNPRMQMYLWNRSSPWRDGDLDSDIIWHEYGHGLTWRMIGSMSGSVSGAIGEGMSDVLSILINDNDVVGEYSVNDARGIRSAAYTNYPRTIGDFSGRSVHFDGEIYAATIWALKGLFEDDGLSVDTLLDTIVEGMNFTAPGPTYLDMRDGLLDAAPEAQDCLVWEAFAQYGMGDGAIFESTFFSVNIEESFDLPVACGGGEDLPRVTDITVDSVFLNNWVWQAEAAVTVEDPEGVPLEDVLVVGDWRGKTSSCRTDLAGQCTIVANFFRWVPSVDFTVQSLDRQPVAGDVLTASVSRP</sequence>
<dbReference type="Pfam" id="PF02128">
    <property type="entry name" value="Peptidase_M36"/>
    <property type="match status" value="1"/>
</dbReference>
<dbReference type="OrthoDB" id="6769681at2"/>
<evidence type="ECO:0000256" key="3">
    <source>
        <dbReference type="ARBA" id="ARBA00006006"/>
    </source>
</evidence>
<keyword evidence="11" id="KW-0732">Signal</keyword>
<reference evidence="12 13" key="2">
    <citation type="journal article" date="2011" name="J. Bacteriol.">
        <title>Complete genome sequence of strain HTCC2503T of Parvularcula bermudensis, the type species of the order "Parvularculales" in the class Alphaproteobacteria.</title>
        <authorList>
            <person name="Oh H.M."/>
            <person name="Kang I."/>
            <person name="Vergin K.L."/>
            <person name="Kang D."/>
            <person name="Rhee K.H."/>
            <person name="Giovannoni S.J."/>
            <person name="Cho J.C."/>
        </authorList>
    </citation>
    <scope>NUCLEOTIDE SEQUENCE [LARGE SCALE GENOMIC DNA]</scope>
    <source>
        <strain evidence="13">ATCC BAA-594 / HTCC2503 / KCTC 12087</strain>
    </source>
</reference>
<evidence type="ECO:0000256" key="9">
    <source>
        <dbReference type="ARBA" id="ARBA00023049"/>
    </source>
</evidence>
<evidence type="ECO:0000256" key="6">
    <source>
        <dbReference type="ARBA" id="ARBA00022723"/>
    </source>
</evidence>
<keyword evidence="13" id="KW-1185">Reference proteome</keyword>